<dbReference type="PANTHER" id="PTHR38019">
    <property type="entry name" value="KDA ANTIGEN P200, PUTATIVE-RELATED"/>
    <property type="match status" value="1"/>
</dbReference>
<feature type="compositionally biased region" description="Polar residues" evidence="1">
    <location>
        <begin position="151"/>
        <end position="160"/>
    </location>
</feature>
<gene>
    <name evidence="2" type="ORF">DYB36_002590</name>
</gene>
<evidence type="ECO:0000313" key="2">
    <source>
        <dbReference type="EMBL" id="RHY05795.1"/>
    </source>
</evidence>
<feature type="region of interest" description="Disordered" evidence="1">
    <location>
        <begin position="426"/>
        <end position="505"/>
    </location>
</feature>
<dbReference type="VEuPathDB" id="FungiDB:H257_12000"/>
<dbReference type="AlphaFoldDB" id="A0A397AHU6"/>
<proteinExistence type="predicted"/>
<evidence type="ECO:0000313" key="3">
    <source>
        <dbReference type="Proteomes" id="UP000265427"/>
    </source>
</evidence>
<feature type="compositionally biased region" description="Polar residues" evidence="1">
    <location>
        <begin position="465"/>
        <end position="476"/>
    </location>
</feature>
<organism evidence="2 3">
    <name type="scientific">Aphanomyces astaci</name>
    <name type="common">Crayfish plague agent</name>
    <dbReference type="NCBI Taxonomy" id="112090"/>
    <lineage>
        <taxon>Eukaryota</taxon>
        <taxon>Sar</taxon>
        <taxon>Stramenopiles</taxon>
        <taxon>Oomycota</taxon>
        <taxon>Saprolegniomycetes</taxon>
        <taxon>Saprolegniales</taxon>
        <taxon>Verrucalvaceae</taxon>
        <taxon>Aphanomyces</taxon>
    </lineage>
</organism>
<reference evidence="2 3" key="1">
    <citation type="submission" date="2018-08" db="EMBL/GenBank/DDBJ databases">
        <title>Aphanomyces genome sequencing and annotation.</title>
        <authorList>
            <person name="Minardi D."/>
            <person name="Oidtmann B."/>
            <person name="Van Der Giezen M."/>
            <person name="Studholme D.J."/>
        </authorList>
    </citation>
    <scope>NUCLEOTIDE SEQUENCE [LARGE SCALE GENOMIC DNA]</scope>
    <source>
        <strain evidence="2 3">Kv</strain>
    </source>
</reference>
<dbReference type="Proteomes" id="UP000265427">
    <property type="component" value="Unassembled WGS sequence"/>
</dbReference>
<feature type="compositionally biased region" description="Basic and acidic residues" evidence="1">
    <location>
        <begin position="426"/>
        <end position="464"/>
    </location>
</feature>
<feature type="region of interest" description="Disordered" evidence="1">
    <location>
        <begin position="120"/>
        <end position="160"/>
    </location>
</feature>
<dbReference type="PANTHER" id="PTHR38019:SF1">
    <property type="entry name" value="N-ACETYLTRANSFERASE DOMAIN-CONTAINING PROTEIN"/>
    <property type="match status" value="1"/>
</dbReference>
<protein>
    <submittedName>
        <fullName evidence="2">Uncharacterized protein</fullName>
    </submittedName>
</protein>
<name>A0A397AHU6_APHAT</name>
<evidence type="ECO:0000256" key="1">
    <source>
        <dbReference type="SAM" id="MobiDB-lite"/>
    </source>
</evidence>
<comment type="caution">
    <text evidence="2">The sequence shown here is derived from an EMBL/GenBank/DDBJ whole genome shotgun (WGS) entry which is preliminary data.</text>
</comment>
<accession>A0A397AHU6</accession>
<feature type="region of interest" description="Disordered" evidence="1">
    <location>
        <begin position="197"/>
        <end position="235"/>
    </location>
</feature>
<sequence>MPAAYVDEGCSNAHHDVTIDDFDGTKPLTSPRSIEVIFQPLDYEKLAQLYCIVLQACYAVGITPDELMPRTVASFASPKEDLSFTMKRAERFEQRRVTLLDQVRVARQRQHLDQSAASSVVDYHVLPARPRSSPTKGRRSPPRSPSGKPTTATGNDIDSTVVETERRRLEKIQARQLAEMHQMINWEIKQAELSAKQADEMAERKRQEDTAERDKARRLREAEAARRQRELDKRQKQWDEVAAARTAALADYAEAKQRKELDDQAKLAWKAELVQRERDRVQKADEHKQQTQSILHELEAQALKRMDDMARRDKARKDKLDRRRHEKMIEMMEKTQRNKQRIVHVLHDKDRLSQMQRDAYMQRQADSEARRLRLEAELAVRRQDQARVDAERKEAEIAIREHHKQLETDRRERLLEAERDAELRLQVRTQQKDAQRQRRLEDEHAKNMERARVAQRMRDSEVDRQSQILSRSQSKGQRAEMDMAPSTSNESPAHSEPDVMHKQPTTTTLDEQVAIYRRRQNQQLLHVLEEEQTAEEQRDVILRRATDTNERSRLEKIFGLERAQASDRIIRLTEEHEIMFQQHLTELGQAANM</sequence>
<dbReference type="EMBL" id="QUSZ01006424">
    <property type="protein sequence ID" value="RHY05795.1"/>
    <property type="molecule type" value="Genomic_DNA"/>
</dbReference>